<evidence type="ECO:0000313" key="3">
    <source>
        <dbReference type="Proteomes" id="UP000781932"/>
    </source>
</evidence>
<dbReference type="GeneID" id="62168402"/>
<reference evidence="2" key="2">
    <citation type="submission" date="2020-11" db="EMBL/GenBank/DDBJ databases">
        <title>Whole genome sequencing of Colletotrichum sp.</title>
        <authorList>
            <person name="Li H."/>
        </authorList>
    </citation>
    <scope>NUCLEOTIDE SEQUENCE</scope>
    <source>
        <strain evidence="2">CkLH20</strain>
    </source>
</reference>
<evidence type="ECO:0000256" key="1">
    <source>
        <dbReference type="SAM" id="Phobius"/>
    </source>
</evidence>
<sequence length="203" mass="23230">MKTTSMLSRRRSTGKTYIIVAIALTIFLRVLHLYFFSSTDNPKHLPASSDHMNTIYQEEINQEVDNICSALDSLYNLYGRRPTSFQDPFTFLKLDPRAPPFHPPELSAHPGAANHAEAHRAVTLAIARMRNSVWARHASGDPRAAVVLDVTFDIAHALEDDATRIRYLVDVEPKFSKMARYPDGKWRVANEFCGEFWRRVGWR</sequence>
<keyword evidence="1" id="KW-0472">Membrane</keyword>
<protein>
    <submittedName>
        <fullName evidence="2">Uncharacterized protein</fullName>
    </submittedName>
</protein>
<feature type="transmembrane region" description="Helical" evidence="1">
    <location>
        <begin position="16"/>
        <end position="36"/>
    </location>
</feature>
<keyword evidence="1" id="KW-1133">Transmembrane helix</keyword>
<gene>
    <name evidence="2" type="ORF">CkaCkLH20_12615</name>
</gene>
<dbReference type="OrthoDB" id="10377701at2759"/>
<dbReference type="RefSeq" id="XP_038739369.1">
    <property type="nucleotide sequence ID" value="XM_038895328.1"/>
</dbReference>
<organism evidence="2 3">
    <name type="scientific">Colletotrichum karsti</name>
    <dbReference type="NCBI Taxonomy" id="1095194"/>
    <lineage>
        <taxon>Eukaryota</taxon>
        <taxon>Fungi</taxon>
        <taxon>Dikarya</taxon>
        <taxon>Ascomycota</taxon>
        <taxon>Pezizomycotina</taxon>
        <taxon>Sordariomycetes</taxon>
        <taxon>Hypocreomycetidae</taxon>
        <taxon>Glomerellales</taxon>
        <taxon>Glomerellaceae</taxon>
        <taxon>Colletotrichum</taxon>
        <taxon>Colletotrichum boninense species complex</taxon>
    </lineage>
</organism>
<keyword evidence="3" id="KW-1185">Reference proteome</keyword>
<dbReference type="Proteomes" id="UP000781932">
    <property type="component" value="Unassembled WGS sequence"/>
</dbReference>
<comment type="caution">
    <text evidence="2">The sequence shown here is derived from an EMBL/GenBank/DDBJ whole genome shotgun (WGS) entry which is preliminary data.</text>
</comment>
<name>A0A9P6LE28_9PEZI</name>
<accession>A0A9P6LE28</accession>
<dbReference type="AlphaFoldDB" id="A0A9P6LE28"/>
<dbReference type="EMBL" id="JAATWM020000062">
    <property type="protein sequence ID" value="KAF9869908.1"/>
    <property type="molecule type" value="Genomic_DNA"/>
</dbReference>
<evidence type="ECO:0000313" key="2">
    <source>
        <dbReference type="EMBL" id="KAF9869908.1"/>
    </source>
</evidence>
<proteinExistence type="predicted"/>
<keyword evidence="1" id="KW-0812">Transmembrane</keyword>
<reference evidence="2" key="1">
    <citation type="submission" date="2020-03" db="EMBL/GenBank/DDBJ databases">
        <authorList>
            <person name="He L."/>
        </authorList>
    </citation>
    <scope>NUCLEOTIDE SEQUENCE</scope>
    <source>
        <strain evidence="2">CkLH20</strain>
    </source>
</reference>